<evidence type="ECO:0000256" key="3">
    <source>
        <dbReference type="SAM" id="Phobius"/>
    </source>
</evidence>
<dbReference type="PANTHER" id="PTHR11845">
    <property type="entry name" value="5'-DEOXYNUCLEOTIDASE HDDC2"/>
    <property type="match status" value="1"/>
</dbReference>
<evidence type="ECO:0000313" key="6">
    <source>
        <dbReference type="EMBL" id="VDM26466.1"/>
    </source>
</evidence>
<evidence type="ECO:0000313" key="7">
    <source>
        <dbReference type="Proteomes" id="UP000274429"/>
    </source>
</evidence>
<feature type="transmembrane region" description="Helical" evidence="3">
    <location>
        <begin position="6"/>
        <end position="27"/>
    </location>
</feature>
<name>A0A0R3WW41_HYDTA</name>
<keyword evidence="3" id="KW-0472">Membrane</keyword>
<dbReference type="Pfam" id="PF13023">
    <property type="entry name" value="HD_3"/>
    <property type="match status" value="1"/>
</dbReference>
<keyword evidence="7" id="KW-1185">Reference proteome</keyword>
<reference evidence="8 9" key="1">
    <citation type="submission" date="2017-02" db="UniProtKB">
        <authorList>
            <consortium name="WormBaseParasite"/>
        </authorList>
    </citation>
    <scope>IDENTIFICATION</scope>
</reference>
<dbReference type="Gene3D" id="1.10.3210.10">
    <property type="entry name" value="Hypothetical protein af1432"/>
    <property type="match status" value="1"/>
</dbReference>
<evidence type="ECO:0000313" key="8">
    <source>
        <dbReference type="WBParaSite" id="TTAC_0000498101-mRNA-1"/>
    </source>
</evidence>
<dbReference type="OrthoDB" id="10254258at2759"/>
<dbReference type="STRING" id="6205.A0A0R3WW41"/>
<dbReference type="AlphaFoldDB" id="A0A0R3WW41"/>
<sequence length="106" mass="12455">MHWSHHNWLSVGLTICTCIFVFGFVFCDVQEYEEQKTPEAVVCKDLDKFEMILQAYEYELEAQRAGWLSEFFKTTEGCFTYPCVREWVAALVQLRSASRREGGRKE</sequence>
<keyword evidence="3" id="KW-1133">Transmembrane helix</keyword>
<organism evidence="8">
    <name type="scientific">Hydatigena taeniaeformis</name>
    <name type="common">Feline tapeworm</name>
    <name type="synonym">Taenia taeniaeformis</name>
    <dbReference type="NCBI Taxonomy" id="6205"/>
    <lineage>
        <taxon>Eukaryota</taxon>
        <taxon>Metazoa</taxon>
        <taxon>Spiralia</taxon>
        <taxon>Lophotrochozoa</taxon>
        <taxon>Platyhelminthes</taxon>
        <taxon>Cestoda</taxon>
        <taxon>Eucestoda</taxon>
        <taxon>Cyclophyllidea</taxon>
        <taxon>Taeniidae</taxon>
        <taxon>Hydatigera</taxon>
    </lineage>
</organism>
<dbReference type="Proteomes" id="UP000274429">
    <property type="component" value="Unassembled WGS sequence"/>
</dbReference>
<dbReference type="GO" id="GO:0046872">
    <property type="term" value="F:metal ion binding"/>
    <property type="evidence" value="ECO:0007669"/>
    <property type="project" value="UniProtKB-KW"/>
</dbReference>
<protein>
    <submittedName>
        <fullName evidence="8 9">HD_domain domain-containing protein</fullName>
    </submittedName>
</protein>
<evidence type="ECO:0000259" key="4">
    <source>
        <dbReference type="Pfam" id="PF13023"/>
    </source>
</evidence>
<dbReference type="GO" id="GO:0005737">
    <property type="term" value="C:cytoplasm"/>
    <property type="evidence" value="ECO:0007669"/>
    <property type="project" value="TreeGrafter"/>
</dbReference>
<keyword evidence="1" id="KW-0479">Metal-binding</keyword>
<feature type="domain" description="HD" evidence="4">
    <location>
        <begin position="29"/>
        <end position="75"/>
    </location>
</feature>
<dbReference type="SUPFAM" id="SSF109604">
    <property type="entry name" value="HD-domain/PDEase-like"/>
    <property type="match status" value="1"/>
</dbReference>
<keyword evidence="2" id="KW-0378">Hydrolase</keyword>
<dbReference type="WBParaSite" id="TTAC_0000498101-mRNA-1">
    <property type="protein sequence ID" value="TTAC_0000498101-mRNA-1"/>
    <property type="gene ID" value="TTAC_0000498101"/>
</dbReference>
<accession>A0A0R3WW41</accession>
<dbReference type="PANTHER" id="PTHR11845:SF13">
    <property type="entry name" value="5'-DEOXYNUCLEOTIDASE HDDC2"/>
    <property type="match status" value="1"/>
</dbReference>
<dbReference type="EMBL" id="UYWX01005793">
    <property type="protein sequence ID" value="VDM25963.1"/>
    <property type="molecule type" value="Genomic_DNA"/>
</dbReference>
<keyword evidence="3" id="KW-0812">Transmembrane</keyword>
<dbReference type="InterPro" id="IPR006674">
    <property type="entry name" value="HD_domain"/>
</dbReference>
<proteinExistence type="predicted"/>
<evidence type="ECO:0000256" key="2">
    <source>
        <dbReference type="ARBA" id="ARBA00022801"/>
    </source>
</evidence>
<dbReference type="EMBL" id="UYWX01006584">
    <property type="protein sequence ID" value="VDM26466.1"/>
    <property type="molecule type" value="Genomic_DNA"/>
</dbReference>
<dbReference type="GO" id="GO:0002953">
    <property type="term" value="F:5'-deoxynucleotidase activity"/>
    <property type="evidence" value="ECO:0007669"/>
    <property type="project" value="InterPro"/>
</dbReference>
<reference evidence="5 7" key="2">
    <citation type="submission" date="2018-11" db="EMBL/GenBank/DDBJ databases">
        <authorList>
            <consortium name="Pathogen Informatics"/>
        </authorList>
    </citation>
    <scope>NUCLEOTIDE SEQUENCE [LARGE SCALE GENOMIC DNA]</scope>
</reference>
<evidence type="ECO:0000256" key="1">
    <source>
        <dbReference type="ARBA" id="ARBA00022723"/>
    </source>
</evidence>
<evidence type="ECO:0000313" key="9">
    <source>
        <dbReference type="WBParaSite" id="TTAC_0000522001-mRNA-1"/>
    </source>
</evidence>
<evidence type="ECO:0000313" key="5">
    <source>
        <dbReference type="EMBL" id="VDM25963.1"/>
    </source>
</evidence>
<gene>
    <name evidence="5" type="ORF">TTAC_LOCUS4965</name>
    <name evidence="6" type="ORF">TTAC_LOCUS5205</name>
</gene>
<dbReference type="WBParaSite" id="TTAC_0000522001-mRNA-1">
    <property type="protein sequence ID" value="TTAC_0000522001-mRNA-1"/>
    <property type="gene ID" value="TTAC_0000522001"/>
</dbReference>
<dbReference type="InterPro" id="IPR039356">
    <property type="entry name" value="YfbR/HDDC2"/>
</dbReference>